<dbReference type="InterPro" id="IPR029063">
    <property type="entry name" value="SAM-dependent_MTases_sf"/>
</dbReference>
<dbReference type="EMBL" id="JACXVP010000003">
    <property type="protein sequence ID" value="KAG5617596.1"/>
    <property type="molecule type" value="Genomic_DNA"/>
</dbReference>
<evidence type="ECO:0000313" key="5">
    <source>
        <dbReference type="EMBL" id="KAG5617596.1"/>
    </source>
</evidence>
<evidence type="ECO:0000259" key="4">
    <source>
        <dbReference type="Pfam" id="PF00891"/>
    </source>
</evidence>
<dbReference type="OrthoDB" id="1305301at2759"/>
<comment type="caution">
    <text evidence="5">The sequence shown here is derived from an EMBL/GenBank/DDBJ whole genome shotgun (WGS) entry which is preliminary data.</text>
</comment>
<dbReference type="InterPro" id="IPR001077">
    <property type="entry name" value="COMT_C"/>
</dbReference>
<sequence length="572" mass="64193">MILQFLGFSKEHWLPLSFLYLDALLQKIENKYSFTSKQVIVEDVSISVATIFSGEISSPLVEEHSSHVDNVEGLLNTFINDLSGHVDNMLDEMSIGVFTKKREETSSASSCVADLDYSKSPKVFNECFPSCCPLLVADVQPDTLNKMLDEEAPGPNHSVAQLIDVCSPKDMSKRYVTAISLVRSSNIPKIEFETCEDLYLAEFFLEPATIEDLYYEKQIPEIENCIPQSTMPLDDMMLVIKHENYTEELNAHNILCQFPFNPGATFLNVVVQETVVNFYVWNPGISFKSKSLICSTMKEKSLLLLRSTIMFCSIAYANSVILVWDPGWQIPDIIHSHGRVMTLFDLVESLSINKSKGHDCIYRLMCILIHDGFFIQEVEANGDSCTPFATTHGKTIFEYAEKKTKINYLLNEAMASDARLIMSVLIQNGKGLLFEGLKSLVDVGGCKNLSFVGGDMFNFIPSANTILFKKSKEAIPNKENGGRVIIIDMVLMDHNIEKGDDKSYETQLLMDMVMTHFTNMTSPNDIIEDKNRQVLSGHAHILNLSLSFINTMSLKCAIQLGIPDSFTVMDEP</sequence>
<dbReference type="InterPro" id="IPR016461">
    <property type="entry name" value="COMT-like"/>
</dbReference>
<dbReference type="GO" id="GO:0008171">
    <property type="term" value="F:O-methyltransferase activity"/>
    <property type="evidence" value="ECO:0007669"/>
    <property type="project" value="InterPro"/>
</dbReference>
<dbReference type="PANTHER" id="PTHR11746">
    <property type="entry name" value="O-METHYLTRANSFERASE"/>
    <property type="match status" value="1"/>
</dbReference>
<dbReference type="Pfam" id="PF00891">
    <property type="entry name" value="Methyltransf_2"/>
    <property type="match status" value="1"/>
</dbReference>
<evidence type="ECO:0000256" key="1">
    <source>
        <dbReference type="ARBA" id="ARBA00022603"/>
    </source>
</evidence>
<dbReference type="Gene3D" id="3.40.50.150">
    <property type="entry name" value="Vaccinia Virus protein VP39"/>
    <property type="match status" value="1"/>
</dbReference>
<proteinExistence type="predicted"/>
<dbReference type="SUPFAM" id="SSF46785">
    <property type="entry name" value="Winged helix' DNA-binding domain"/>
    <property type="match status" value="1"/>
</dbReference>
<dbReference type="Gene3D" id="1.10.10.10">
    <property type="entry name" value="Winged helix-like DNA-binding domain superfamily/Winged helix DNA-binding domain"/>
    <property type="match status" value="2"/>
</dbReference>
<reference evidence="5 6" key="1">
    <citation type="submission" date="2020-09" db="EMBL/GenBank/DDBJ databases">
        <title>De no assembly of potato wild relative species, Solanum commersonii.</title>
        <authorList>
            <person name="Cho K."/>
        </authorList>
    </citation>
    <scope>NUCLEOTIDE SEQUENCE [LARGE SCALE GENOMIC DNA]</scope>
    <source>
        <strain evidence="5">LZ3.2</strain>
        <tissue evidence="5">Leaf</tissue>
    </source>
</reference>
<protein>
    <recommendedName>
        <fullName evidence="4">O-methyltransferase C-terminal domain-containing protein</fullName>
    </recommendedName>
</protein>
<dbReference type="InterPro" id="IPR036388">
    <property type="entry name" value="WH-like_DNA-bd_sf"/>
</dbReference>
<evidence type="ECO:0000313" key="6">
    <source>
        <dbReference type="Proteomes" id="UP000824120"/>
    </source>
</evidence>
<dbReference type="InterPro" id="IPR036390">
    <property type="entry name" value="WH_DNA-bd_sf"/>
</dbReference>
<evidence type="ECO:0000256" key="2">
    <source>
        <dbReference type="ARBA" id="ARBA00022679"/>
    </source>
</evidence>
<dbReference type="GO" id="GO:0032259">
    <property type="term" value="P:methylation"/>
    <property type="evidence" value="ECO:0007669"/>
    <property type="project" value="UniProtKB-KW"/>
</dbReference>
<dbReference type="SUPFAM" id="SSF53335">
    <property type="entry name" value="S-adenosyl-L-methionine-dependent methyltransferases"/>
    <property type="match status" value="1"/>
</dbReference>
<keyword evidence="1" id="KW-0489">Methyltransferase</keyword>
<accession>A0A9J6A0A6</accession>
<name>A0A9J6A0A6_SOLCO</name>
<keyword evidence="2" id="KW-0808">Transferase</keyword>
<gene>
    <name evidence="5" type="ORF">H5410_017420</name>
</gene>
<dbReference type="Proteomes" id="UP000824120">
    <property type="component" value="Chromosome 3"/>
</dbReference>
<dbReference type="AlphaFoldDB" id="A0A9J6A0A6"/>
<evidence type="ECO:0000256" key="3">
    <source>
        <dbReference type="ARBA" id="ARBA00022691"/>
    </source>
</evidence>
<keyword evidence="6" id="KW-1185">Reference proteome</keyword>
<keyword evidence="3" id="KW-0949">S-adenosyl-L-methionine</keyword>
<feature type="domain" description="O-methyltransferase C-terminal" evidence="4">
    <location>
        <begin position="384"/>
        <end position="445"/>
    </location>
</feature>
<organism evidence="5 6">
    <name type="scientific">Solanum commersonii</name>
    <name type="common">Commerson's wild potato</name>
    <name type="synonym">Commerson's nightshade</name>
    <dbReference type="NCBI Taxonomy" id="4109"/>
    <lineage>
        <taxon>Eukaryota</taxon>
        <taxon>Viridiplantae</taxon>
        <taxon>Streptophyta</taxon>
        <taxon>Embryophyta</taxon>
        <taxon>Tracheophyta</taxon>
        <taxon>Spermatophyta</taxon>
        <taxon>Magnoliopsida</taxon>
        <taxon>eudicotyledons</taxon>
        <taxon>Gunneridae</taxon>
        <taxon>Pentapetalae</taxon>
        <taxon>asterids</taxon>
        <taxon>lamiids</taxon>
        <taxon>Solanales</taxon>
        <taxon>Solanaceae</taxon>
        <taxon>Solanoideae</taxon>
        <taxon>Solaneae</taxon>
        <taxon>Solanum</taxon>
    </lineage>
</organism>